<protein>
    <submittedName>
        <fullName evidence="2">Uncharacterized protein</fullName>
    </submittedName>
</protein>
<name>A0A080LRI8_9PROT</name>
<evidence type="ECO:0000256" key="1">
    <source>
        <dbReference type="SAM" id="SignalP"/>
    </source>
</evidence>
<evidence type="ECO:0000313" key="3">
    <source>
        <dbReference type="Proteomes" id="UP000020077"/>
    </source>
</evidence>
<keyword evidence="1" id="KW-0732">Signal</keyword>
<proteinExistence type="predicted"/>
<organism evidence="2 3">
    <name type="scientific">Candidatus Accumulibacter phosphatis</name>
    <dbReference type="NCBI Taxonomy" id="327160"/>
    <lineage>
        <taxon>Bacteria</taxon>
        <taxon>Pseudomonadati</taxon>
        <taxon>Pseudomonadota</taxon>
        <taxon>Betaproteobacteria</taxon>
        <taxon>Candidatus Accumulibacter</taxon>
    </lineage>
</organism>
<accession>A0A080LRI8</accession>
<dbReference type="EMBL" id="JDVG02000638">
    <property type="protein sequence ID" value="KFB70836.1"/>
    <property type="molecule type" value="Genomic_DNA"/>
</dbReference>
<sequence precursor="true">MRAQFAIIALASAVISTAAFGQASQSGPKGSMSSPNAQGVQIQGNTDIKAKNENVTAVAVGEGNTAKNTTGAIKGGTQIQGNTKIQASQKNATAVAVGKNNTAANEAGVIGGK</sequence>
<dbReference type="AlphaFoldDB" id="A0A080LRI8"/>
<feature type="signal peptide" evidence="1">
    <location>
        <begin position="1"/>
        <end position="21"/>
    </location>
</feature>
<gene>
    <name evidence="2" type="ORF">AW09_004054</name>
</gene>
<reference evidence="2 3" key="1">
    <citation type="submission" date="2014-02" db="EMBL/GenBank/DDBJ databases">
        <title>Expanding our view of genomic diversity in Candidatus Accumulibacter clades.</title>
        <authorList>
            <person name="Skennerton C.T."/>
            <person name="Barr J.J."/>
            <person name="Slater F.R."/>
            <person name="Bond P.L."/>
            <person name="Tyson G.W."/>
        </authorList>
    </citation>
    <scope>NUCLEOTIDE SEQUENCE [LARGE SCALE GENOMIC DNA]</scope>
    <source>
        <strain evidence="3">BA-91</strain>
    </source>
</reference>
<comment type="caution">
    <text evidence="2">The sequence shown here is derived from an EMBL/GenBank/DDBJ whole genome shotgun (WGS) entry which is preliminary data.</text>
</comment>
<dbReference type="Proteomes" id="UP000020077">
    <property type="component" value="Unassembled WGS sequence"/>
</dbReference>
<evidence type="ECO:0000313" key="2">
    <source>
        <dbReference type="EMBL" id="KFB70836.1"/>
    </source>
</evidence>
<feature type="chain" id="PRO_5001750811" evidence="1">
    <location>
        <begin position="22"/>
        <end position="113"/>
    </location>
</feature>